<dbReference type="InterPro" id="IPR036388">
    <property type="entry name" value="WH-like_DNA-bd_sf"/>
</dbReference>
<dbReference type="Proteomes" id="UP000561617">
    <property type="component" value="Unassembled WGS sequence"/>
</dbReference>
<reference evidence="9 10" key="1">
    <citation type="submission" date="2020-03" db="EMBL/GenBank/DDBJ databases">
        <title>Soil Listeria distribution.</title>
        <authorList>
            <person name="Liao J."/>
            <person name="Wiedmann M."/>
        </authorList>
    </citation>
    <scope>NUCLEOTIDE SEQUENCE [LARGE SCALE GENOMIC DNA]</scope>
    <source>
        <strain evidence="8 10">FSL L7-1515</strain>
        <strain evidence="7 9">FSL L7-1554</strain>
    </source>
</reference>
<dbReference type="Gene3D" id="1.10.1740.10">
    <property type="match status" value="1"/>
</dbReference>
<dbReference type="PANTHER" id="PTHR43133">
    <property type="entry name" value="RNA POLYMERASE ECF-TYPE SIGMA FACTO"/>
    <property type="match status" value="1"/>
</dbReference>
<sequence length="167" mass="19799">MNKAMQDYFVDCITENKADFYRLAFSYVKTEADALDIIQDSIQKALISLHTVKNKDSLKSWFYKIVVRTSIDFLRKRKKLIVMNQDNLISLHGLVEDNYENIDLQIQLEKLPIKYKTVIVLRYFEDLSLEDISYIINRNLSTTKTRLYKAIKLLRQTLNNEELNHDE</sequence>
<evidence type="ECO:0000259" key="5">
    <source>
        <dbReference type="Pfam" id="PF04542"/>
    </source>
</evidence>
<dbReference type="InterPro" id="IPR013249">
    <property type="entry name" value="RNA_pol_sigma70_r4_t2"/>
</dbReference>
<dbReference type="GO" id="GO:0006352">
    <property type="term" value="P:DNA-templated transcription initiation"/>
    <property type="evidence" value="ECO:0007669"/>
    <property type="project" value="InterPro"/>
</dbReference>
<dbReference type="Pfam" id="PF04542">
    <property type="entry name" value="Sigma70_r2"/>
    <property type="match status" value="1"/>
</dbReference>
<dbReference type="NCBIfam" id="TIGR02937">
    <property type="entry name" value="sigma70-ECF"/>
    <property type="match status" value="1"/>
</dbReference>
<dbReference type="AlphaFoldDB" id="A0A7X1C952"/>
<comment type="similarity">
    <text evidence="1">Belongs to the sigma-70 factor family. ECF subfamily.</text>
</comment>
<evidence type="ECO:0000256" key="4">
    <source>
        <dbReference type="ARBA" id="ARBA00023163"/>
    </source>
</evidence>
<comment type="caution">
    <text evidence="7">The sequence shown here is derived from an EMBL/GenBank/DDBJ whole genome shotgun (WGS) entry which is preliminary data.</text>
</comment>
<dbReference type="InterPro" id="IPR039425">
    <property type="entry name" value="RNA_pol_sigma-70-like"/>
</dbReference>
<feature type="domain" description="RNA polymerase sigma factor 70 region 4 type 2" evidence="6">
    <location>
        <begin position="108"/>
        <end position="154"/>
    </location>
</feature>
<name>A0A7X1C952_9LIST</name>
<dbReference type="Pfam" id="PF08281">
    <property type="entry name" value="Sigma70_r4_2"/>
    <property type="match status" value="1"/>
</dbReference>
<evidence type="ECO:0000313" key="10">
    <source>
        <dbReference type="Proteomes" id="UP000587800"/>
    </source>
</evidence>
<keyword evidence="3" id="KW-0731">Sigma factor</keyword>
<evidence type="ECO:0000256" key="1">
    <source>
        <dbReference type="ARBA" id="ARBA00010641"/>
    </source>
</evidence>
<dbReference type="GO" id="GO:0016987">
    <property type="term" value="F:sigma factor activity"/>
    <property type="evidence" value="ECO:0007669"/>
    <property type="project" value="UniProtKB-KW"/>
</dbReference>
<evidence type="ECO:0000313" key="8">
    <source>
        <dbReference type="EMBL" id="MBC1508699.1"/>
    </source>
</evidence>
<dbReference type="InterPro" id="IPR013325">
    <property type="entry name" value="RNA_pol_sigma_r2"/>
</dbReference>
<gene>
    <name evidence="7" type="ORF">HCJ38_07950</name>
    <name evidence="8" type="ORF">HCJ59_02085</name>
</gene>
<evidence type="ECO:0000313" key="7">
    <source>
        <dbReference type="EMBL" id="MBC1488941.1"/>
    </source>
</evidence>
<feature type="domain" description="RNA polymerase sigma-70 region 2" evidence="5">
    <location>
        <begin position="13"/>
        <end position="79"/>
    </location>
</feature>
<keyword evidence="2" id="KW-0805">Transcription regulation</keyword>
<dbReference type="PANTHER" id="PTHR43133:SF60">
    <property type="entry name" value="RNA POLYMERASE SIGMA FACTOR SIGV"/>
    <property type="match status" value="1"/>
</dbReference>
<evidence type="ECO:0000313" key="9">
    <source>
        <dbReference type="Proteomes" id="UP000561617"/>
    </source>
</evidence>
<keyword evidence="4" id="KW-0804">Transcription</keyword>
<proteinExistence type="inferred from homology"/>
<dbReference type="EMBL" id="JAASUB010000002">
    <property type="protein sequence ID" value="MBC1508699.1"/>
    <property type="molecule type" value="Genomic_DNA"/>
</dbReference>
<dbReference type="SUPFAM" id="SSF88659">
    <property type="entry name" value="Sigma3 and sigma4 domains of RNA polymerase sigma factors"/>
    <property type="match status" value="1"/>
</dbReference>
<dbReference type="Proteomes" id="UP000587800">
    <property type="component" value="Unassembled WGS sequence"/>
</dbReference>
<dbReference type="GO" id="GO:0003677">
    <property type="term" value="F:DNA binding"/>
    <property type="evidence" value="ECO:0007669"/>
    <property type="project" value="InterPro"/>
</dbReference>
<evidence type="ECO:0000259" key="6">
    <source>
        <dbReference type="Pfam" id="PF08281"/>
    </source>
</evidence>
<evidence type="ECO:0000256" key="3">
    <source>
        <dbReference type="ARBA" id="ARBA00023082"/>
    </source>
</evidence>
<organism evidence="7 9">
    <name type="scientific">Listeria immobilis</name>
    <dbReference type="NCBI Taxonomy" id="2713502"/>
    <lineage>
        <taxon>Bacteria</taxon>
        <taxon>Bacillati</taxon>
        <taxon>Bacillota</taxon>
        <taxon>Bacilli</taxon>
        <taxon>Bacillales</taxon>
        <taxon>Listeriaceae</taxon>
        <taxon>Listeria</taxon>
    </lineage>
</organism>
<protein>
    <submittedName>
        <fullName evidence="7">Sigma-70 family RNA polymerase sigma factor</fullName>
    </submittedName>
</protein>
<dbReference type="Gene3D" id="1.10.10.10">
    <property type="entry name" value="Winged helix-like DNA-binding domain superfamily/Winged helix DNA-binding domain"/>
    <property type="match status" value="1"/>
</dbReference>
<evidence type="ECO:0000256" key="2">
    <source>
        <dbReference type="ARBA" id="ARBA00023015"/>
    </source>
</evidence>
<dbReference type="InterPro" id="IPR014284">
    <property type="entry name" value="RNA_pol_sigma-70_dom"/>
</dbReference>
<dbReference type="CDD" id="cd06171">
    <property type="entry name" value="Sigma70_r4"/>
    <property type="match status" value="1"/>
</dbReference>
<keyword evidence="10" id="KW-1185">Reference proteome</keyword>
<dbReference type="SUPFAM" id="SSF88946">
    <property type="entry name" value="Sigma2 domain of RNA polymerase sigma factors"/>
    <property type="match status" value="1"/>
</dbReference>
<dbReference type="InterPro" id="IPR007627">
    <property type="entry name" value="RNA_pol_sigma70_r2"/>
</dbReference>
<dbReference type="EMBL" id="JAASTW010000008">
    <property type="protein sequence ID" value="MBC1488941.1"/>
    <property type="molecule type" value="Genomic_DNA"/>
</dbReference>
<dbReference type="RefSeq" id="WP_185345943.1">
    <property type="nucleotide sequence ID" value="NZ_JAASTU010000008.1"/>
</dbReference>
<dbReference type="InterPro" id="IPR013324">
    <property type="entry name" value="RNA_pol_sigma_r3/r4-like"/>
</dbReference>
<accession>A0A7X1C952</accession>